<proteinExistence type="inferred from homology"/>
<sequence>MQQLRMSSGPSVSATPDVSPLFQAAMQEARSSAAGAPAAQPAQPAGPALGKPVLDKPKTPEEIFATRAEAASRLPVFTTGNMRVSPQKLNHLARLLRRQTIEEAKRQMNHTLKRRGVRVASLLHRIEAALRHNYNLDPADFVIAQAFVGKGTYLKRIRIHGRGRFGIMHHPSAHIKVMLGPRPNDKTPAEKEMAIIARRLVKRKLFVNVHDSRPIQQLHPVWSSKPWKYVTSPKWTDPNIVVAKPRA</sequence>
<evidence type="ECO:0000256" key="5">
    <source>
        <dbReference type="SAM" id="MobiDB-lite"/>
    </source>
</evidence>
<organism evidence="6 7">
    <name type="scientific">Polyrhizophydium stewartii</name>
    <dbReference type="NCBI Taxonomy" id="2732419"/>
    <lineage>
        <taxon>Eukaryota</taxon>
        <taxon>Fungi</taxon>
        <taxon>Fungi incertae sedis</taxon>
        <taxon>Chytridiomycota</taxon>
        <taxon>Chytridiomycota incertae sedis</taxon>
        <taxon>Chytridiomycetes</taxon>
        <taxon>Rhizophydiales</taxon>
        <taxon>Rhizophydiales incertae sedis</taxon>
        <taxon>Polyrhizophydium</taxon>
    </lineage>
</organism>
<dbReference type="PANTHER" id="PTHR13501:SF8">
    <property type="entry name" value="LARGE RIBOSOMAL SUBUNIT PROTEIN UL22M"/>
    <property type="match status" value="1"/>
</dbReference>
<evidence type="ECO:0000313" key="7">
    <source>
        <dbReference type="Proteomes" id="UP001527925"/>
    </source>
</evidence>
<dbReference type="SUPFAM" id="SSF54843">
    <property type="entry name" value="Ribosomal protein L22"/>
    <property type="match status" value="1"/>
</dbReference>
<dbReference type="InterPro" id="IPR047867">
    <property type="entry name" value="Ribosomal_uL22_bac/org-type"/>
</dbReference>
<dbReference type="InterPro" id="IPR018260">
    <property type="entry name" value="Ribosomal_uL22_CS"/>
</dbReference>
<evidence type="ECO:0000256" key="3">
    <source>
        <dbReference type="ARBA" id="ARBA00023274"/>
    </source>
</evidence>
<evidence type="ECO:0000256" key="4">
    <source>
        <dbReference type="RuleBase" id="RU004005"/>
    </source>
</evidence>
<gene>
    <name evidence="6" type="primary">mrpl22</name>
    <name evidence="6" type="ORF">HK105_201774</name>
</gene>
<accession>A0ABR4NFZ1</accession>
<evidence type="ECO:0000313" key="6">
    <source>
        <dbReference type="EMBL" id="KAL2918374.1"/>
    </source>
</evidence>
<reference evidence="6 7" key="1">
    <citation type="submission" date="2023-09" db="EMBL/GenBank/DDBJ databases">
        <title>Pangenome analysis of Batrachochytrium dendrobatidis and related Chytrids.</title>
        <authorList>
            <person name="Yacoub M.N."/>
            <person name="Stajich J.E."/>
            <person name="James T.Y."/>
        </authorList>
    </citation>
    <scope>NUCLEOTIDE SEQUENCE [LARGE SCALE GENOMIC DNA]</scope>
    <source>
        <strain evidence="6 7">JEL0888</strain>
    </source>
</reference>
<keyword evidence="7" id="KW-1185">Reference proteome</keyword>
<dbReference type="PANTHER" id="PTHR13501">
    <property type="entry name" value="CHLOROPLAST 50S RIBOSOMAL PROTEIN L22-RELATED"/>
    <property type="match status" value="1"/>
</dbReference>
<name>A0ABR4NFZ1_9FUNG</name>
<feature type="compositionally biased region" description="Low complexity" evidence="5">
    <location>
        <begin position="33"/>
        <end position="48"/>
    </location>
</feature>
<keyword evidence="3 4" id="KW-0687">Ribonucleoprotein</keyword>
<dbReference type="GO" id="GO:0005840">
    <property type="term" value="C:ribosome"/>
    <property type="evidence" value="ECO:0007669"/>
    <property type="project" value="UniProtKB-KW"/>
</dbReference>
<comment type="similarity">
    <text evidence="1 4">Belongs to the universal ribosomal protein uL22 family.</text>
</comment>
<comment type="caution">
    <text evidence="6">The sequence shown here is derived from an EMBL/GenBank/DDBJ whole genome shotgun (WGS) entry which is preliminary data.</text>
</comment>
<protein>
    <submittedName>
        <fullName evidence="6">39S ribosomal protein L22, mitochondrial</fullName>
    </submittedName>
</protein>
<keyword evidence="2 4" id="KW-0689">Ribosomal protein</keyword>
<dbReference type="Proteomes" id="UP001527925">
    <property type="component" value="Unassembled WGS sequence"/>
</dbReference>
<feature type="compositionally biased region" description="Polar residues" evidence="5">
    <location>
        <begin position="1"/>
        <end position="16"/>
    </location>
</feature>
<evidence type="ECO:0000256" key="2">
    <source>
        <dbReference type="ARBA" id="ARBA00022980"/>
    </source>
</evidence>
<dbReference type="InterPro" id="IPR036394">
    <property type="entry name" value="Ribosomal_uL22_sf"/>
</dbReference>
<evidence type="ECO:0000256" key="1">
    <source>
        <dbReference type="ARBA" id="ARBA00009451"/>
    </source>
</evidence>
<dbReference type="InterPro" id="IPR001063">
    <property type="entry name" value="Ribosomal_uL22"/>
</dbReference>
<dbReference type="Gene3D" id="3.90.470.10">
    <property type="entry name" value="Ribosomal protein L22/L17"/>
    <property type="match status" value="1"/>
</dbReference>
<feature type="region of interest" description="Disordered" evidence="5">
    <location>
        <begin position="1"/>
        <end position="56"/>
    </location>
</feature>
<dbReference type="EMBL" id="JADGIZ020000006">
    <property type="protein sequence ID" value="KAL2918374.1"/>
    <property type="molecule type" value="Genomic_DNA"/>
</dbReference>
<dbReference type="PROSITE" id="PS00464">
    <property type="entry name" value="RIBOSOMAL_L22"/>
    <property type="match status" value="1"/>
</dbReference>
<dbReference type="Pfam" id="PF00237">
    <property type="entry name" value="Ribosomal_L22"/>
    <property type="match status" value="1"/>
</dbReference>